<dbReference type="Proteomes" id="UP000290204">
    <property type="component" value="Unassembled WGS sequence"/>
</dbReference>
<dbReference type="OrthoDB" id="9768177at2"/>
<protein>
    <submittedName>
        <fullName evidence="3">SusC/RagA family TonB-linked outer membrane protein</fullName>
    </submittedName>
</protein>
<keyword evidence="4" id="KW-1185">Reference proteome</keyword>
<dbReference type="Gene3D" id="2.60.40.1120">
    <property type="entry name" value="Carboxypeptidase-like, regulatory domain"/>
    <property type="match status" value="1"/>
</dbReference>
<dbReference type="InterPro" id="IPR023997">
    <property type="entry name" value="TonB-dep_OMP_SusC/RagA_CS"/>
</dbReference>
<feature type="domain" description="TonB-dependent receptor plug" evidence="2">
    <location>
        <begin position="241"/>
        <end position="344"/>
    </location>
</feature>
<organism evidence="3 4">
    <name type="scientific">Lacibacter luteus</name>
    <dbReference type="NCBI Taxonomy" id="2508719"/>
    <lineage>
        <taxon>Bacteria</taxon>
        <taxon>Pseudomonadati</taxon>
        <taxon>Bacteroidota</taxon>
        <taxon>Chitinophagia</taxon>
        <taxon>Chitinophagales</taxon>
        <taxon>Chitinophagaceae</taxon>
        <taxon>Lacibacter</taxon>
    </lineage>
</organism>
<reference evidence="3 4" key="1">
    <citation type="submission" date="2019-01" db="EMBL/GenBank/DDBJ databases">
        <title>Lacibacter sp. strain TTM-7.</title>
        <authorList>
            <person name="Chen W.-M."/>
        </authorList>
    </citation>
    <scope>NUCLEOTIDE SEQUENCE [LARGE SCALE GENOMIC DNA]</scope>
    <source>
        <strain evidence="3 4">TTM-7</strain>
    </source>
</reference>
<sequence>MELKIAGGICKDAAFSCPSAISGTLQTTTRKRHCLTCKRLRMIKFIFFLTVIFSFQASAKSQLLTLSFTNVSLETVFTEIRSQSGYRFIYTKEELQQSKPVSINIKSASLESVLRVCFYEQPFTYKLSGRYIIVTKRTDSNKPMNSSGVSGKVTNQKGEPLIGATITMKNKNNAFSTNSKGEFTIPVLEQETVLIISNVGYETVEYKWKGEAYIEIALSQKINQLSEVTINLSTGFQLIPKERATGSFSFIDNKTFNQQVSSDIMSRLEAVTNSFYVDRSSSSPGFRIRGLSSIRGPKSPLIIVDNFPFEGNIDNLNPNDIENISIMKDAAAASIWGTKAGNGVIVITTKKSKFNQPITTELNINSTITLKPDLWYLPQASASDYIDAELFLFSNGFRFADTNNINKPPFSPVYELLFKKRNGKITATEADAAINQLHSQDVRNDFNKYLYKTGLSQQYAITTKGGSGNHAWLLSAGFDNNSDNLSAGYKRGSVRLQNTFRIGNRLLLATGATLIESYSNSGNLSYRAVTGNIGLYPYARLADENGIAMPYEKLYRLSYLDTVGAGRLLNWHYYPLTNNRFETFTQKTRNTLLNVALDYKLAKSLSVNLLYQLEREEAEGISNYSANSYFARDLVNTFSQINYASGTVINKIPPGGIYDVANESLVGSNFRSGVNYAKQWQKSELIFIAGSEIRQRLLNTGKFRTYGYIEDPLSSGTVDNINLYPSLVNGTNMQIPSLGSPYSKSNLRFVSFFGNASYTLNKKYTVSTSARRDASNQFGVSTNNKWTPLWSVGGKYDISKEKFFRLKPIQSLQLRLSYGYSGNVNPNKLAVTTTSASSMSPYTQLPTYAFLSFADPELRWEKVGTINGGIDMTLKGNRVKASLDYYIKKSIDLFGVIPIDYTSGIGITVEKNVASMATKGFDLELNSLVIDKSIKWILDVNFSMNKDRVDRYYISSQRGSLFVGKQNNITGIEGKPVYAMFSYKWAGLDPATGDPQGYFAGNISKDYSRLTGASTQITDLNYHGYVLPTIFGSLGNTITWKELSVTARLMYKFGHYFRRPGIEYTSLTVSQFQHKEIAERWQSPGDEKFTNIPSMPYPNSSNRDAFYLNSQIMVERADHIRLQYISVNYSLNKSWMKKLAIKRMDFYSNMNNIGIIWSSTKSGIDPEYLLTIPPSLTISFGIRTNF</sequence>
<proteinExistence type="predicted"/>
<dbReference type="InterPro" id="IPR012910">
    <property type="entry name" value="Plug_dom"/>
</dbReference>
<dbReference type="Pfam" id="PF07715">
    <property type="entry name" value="Plug"/>
    <property type="match status" value="1"/>
</dbReference>
<accession>A0A4Q1CH19</accession>
<dbReference type="AlphaFoldDB" id="A0A4Q1CH19"/>
<keyword evidence="1" id="KW-0812">Transmembrane</keyword>
<dbReference type="NCBIfam" id="TIGR04056">
    <property type="entry name" value="OMP_RagA_SusC"/>
    <property type="match status" value="1"/>
</dbReference>
<dbReference type="SUPFAM" id="SSF56935">
    <property type="entry name" value="Porins"/>
    <property type="match status" value="1"/>
</dbReference>
<dbReference type="EMBL" id="SDHW01000004">
    <property type="protein sequence ID" value="RXK59196.1"/>
    <property type="molecule type" value="Genomic_DNA"/>
</dbReference>
<comment type="caution">
    <text evidence="3">The sequence shown here is derived from an EMBL/GenBank/DDBJ whole genome shotgun (WGS) entry which is preliminary data.</text>
</comment>
<evidence type="ECO:0000256" key="1">
    <source>
        <dbReference type="SAM" id="Phobius"/>
    </source>
</evidence>
<evidence type="ECO:0000259" key="2">
    <source>
        <dbReference type="Pfam" id="PF07715"/>
    </source>
</evidence>
<feature type="transmembrane region" description="Helical" evidence="1">
    <location>
        <begin position="40"/>
        <end position="59"/>
    </location>
</feature>
<dbReference type="InterPro" id="IPR037066">
    <property type="entry name" value="Plug_dom_sf"/>
</dbReference>
<dbReference type="Gene3D" id="2.170.130.10">
    <property type="entry name" value="TonB-dependent receptor, plug domain"/>
    <property type="match status" value="1"/>
</dbReference>
<dbReference type="RefSeq" id="WP_129131500.1">
    <property type="nucleotide sequence ID" value="NZ_SDHW01000004.1"/>
</dbReference>
<dbReference type="InterPro" id="IPR023996">
    <property type="entry name" value="TonB-dep_OMP_SusC/RagA"/>
</dbReference>
<dbReference type="Pfam" id="PF13715">
    <property type="entry name" value="CarbopepD_reg_2"/>
    <property type="match status" value="1"/>
</dbReference>
<dbReference type="SUPFAM" id="SSF49464">
    <property type="entry name" value="Carboxypeptidase regulatory domain-like"/>
    <property type="match status" value="1"/>
</dbReference>
<dbReference type="InterPro" id="IPR008969">
    <property type="entry name" value="CarboxyPept-like_regulatory"/>
</dbReference>
<name>A0A4Q1CH19_9BACT</name>
<keyword evidence="1" id="KW-0472">Membrane</keyword>
<evidence type="ECO:0000313" key="4">
    <source>
        <dbReference type="Proteomes" id="UP000290204"/>
    </source>
</evidence>
<gene>
    <name evidence="3" type="ORF">ESA94_13730</name>
</gene>
<dbReference type="Gene3D" id="3.55.50.30">
    <property type="match status" value="1"/>
</dbReference>
<evidence type="ECO:0000313" key="3">
    <source>
        <dbReference type="EMBL" id="RXK59196.1"/>
    </source>
</evidence>
<dbReference type="NCBIfam" id="TIGR04057">
    <property type="entry name" value="SusC_RagA_signa"/>
    <property type="match status" value="1"/>
</dbReference>
<keyword evidence="1" id="KW-1133">Transmembrane helix</keyword>